<evidence type="ECO:0000259" key="3">
    <source>
        <dbReference type="Pfam" id="PF02481"/>
    </source>
</evidence>
<dbReference type="AlphaFoldDB" id="A0A087B3U5"/>
<accession>A0A087B3U5</accession>
<protein>
    <submittedName>
        <fullName evidence="4">DNA protecting protein DprA</fullName>
    </submittedName>
</protein>
<evidence type="ECO:0000256" key="1">
    <source>
        <dbReference type="ARBA" id="ARBA00006525"/>
    </source>
</evidence>
<evidence type="ECO:0000313" key="4">
    <source>
        <dbReference type="EMBL" id="KFI65695.1"/>
    </source>
</evidence>
<proteinExistence type="inferred from homology"/>
<dbReference type="SUPFAM" id="SSF102405">
    <property type="entry name" value="MCP/YpsA-like"/>
    <property type="match status" value="1"/>
</dbReference>
<dbReference type="RefSeq" id="WP_033517184.1">
    <property type="nucleotide sequence ID" value="NZ_JGYV01000001.1"/>
</dbReference>
<feature type="region of interest" description="Disordered" evidence="2">
    <location>
        <begin position="342"/>
        <end position="364"/>
    </location>
</feature>
<dbReference type="eggNOG" id="COG0758">
    <property type="taxonomic scope" value="Bacteria"/>
</dbReference>
<dbReference type="Gene3D" id="3.40.50.450">
    <property type="match status" value="1"/>
</dbReference>
<gene>
    <name evidence="4" type="ORF">BCUN_0190</name>
</gene>
<comment type="caution">
    <text evidence="4">The sequence shown here is derived from an EMBL/GenBank/DDBJ whole genome shotgun (WGS) entry which is preliminary data.</text>
</comment>
<name>A0A087B3U5_9BIFI</name>
<reference evidence="4 5" key="1">
    <citation type="submission" date="2014-03" db="EMBL/GenBank/DDBJ databases">
        <title>Genomics of Bifidobacteria.</title>
        <authorList>
            <person name="Ventura M."/>
            <person name="Milani C."/>
            <person name="Lugli G.A."/>
        </authorList>
    </citation>
    <scope>NUCLEOTIDE SEQUENCE [LARGE SCALE GENOMIC DNA]</scope>
    <source>
        <strain evidence="4 5">LMG 10738</strain>
    </source>
</reference>
<dbReference type="EMBL" id="JGYV01000001">
    <property type="protein sequence ID" value="KFI65695.1"/>
    <property type="molecule type" value="Genomic_DNA"/>
</dbReference>
<dbReference type="STRING" id="1688.BCUN_0190"/>
<dbReference type="Proteomes" id="UP000029067">
    <property type="component" value="Unassembled WGS sequence"/>
</dbReference>
<dbReference type="GO" id="GO:0009294">
    <property type="term" value="P:DNA-mediated transformation"/>
    <property type="evidence" value="ECO:0007669"/>
    <property type="project" value="InterPro"/>
</dbReference>
<dbReference type="OrthoDB" id="9785707at2"/>
<dbReference type="Pfam" id="PF02481">
    <property type="entry name" value="DNA_processg_A"/>
    <property type="match status" value="1"/>
</dbReference>
<dbReference type="InterPro" id="IPR057666">
    <property type="entry name" value="DrpA_SLOG"/>
</dbReference>
<evidence type="ECO:0000313" key="5">
    <source>
        <dbReference type="Proteomes" id="UP000029067"/>
    </source>
</evidence>
<keyword evidence="5" id="KW-1185">Reference proteome</keyword>
<comment type="similarity">
    <text evidence="1">Belongs to the DprA/Smf family.</text>
</comment>
<dbReference type="PANTHER" id="PTHR43022">
    <property type="entry name" value="PROTEIN SMF"/>
    <property type="match status" value="1"/>
</dbReference>
<dbReference type="PANTHER" id="PTHR43022:SF1">
    <property type="entry name" value="PROTEIN SMF"/>
    <property type="match status" value="1"/>
</dbReference>
<dbReference type="InterPro" id="IPR003488">
    <property type="entry name" value="DprA"/>
</dbReference>
<sequence length="431" mass="45158">MTHALQGSCSPTLARALLACALDGADALMMALVQGSGTPLTALTLLLEALDGPAGHAQTELDRLFTAGATHWGRRIQPQGMQSFHRACSRWKERLEALPSRDCDALRAWLSDDGRFWLAGPDDAAWPAQLDDLSTRGDWAPPLCLWGMGSPVAPVACEAPVAVVGSRGVNGYGRQVATAISENAASHGHVVVSGGAMGTDACAHWGALHARDRLGTSRAGPTVAFFAGGLNHVGPASNARLFDAMLAAGGALLSECPPDTVPQPHRFLLRNRLIAAMASTVVVAQARRRSGALNTAHWGNELNRTVYAVPGCITTPEHAGCHELIRNQEALLLADPAACDEWTHAAHPPGTAPDAESPAEGNEEGDWVAEALSSLCSQGRPPTPNAVARLLLERHPERFPDLAGVHVLLGRLELEGTIRTGGTGIAMAAST</sequence>
<evidence type="ECO:0000256" key="2">
    <source>
        <dbReference type="SAM" id="MobiDB-lite"/>
    </source>
</evidence>
<feature type="domain" description="Smf/DprA SLOG" evidence="3">
    <location>
        <begin position="121"/>
        <end position="334"/>
    </location>
</feature>
<organism evidence="4 5">
    <name type="scientific">Bifidobacterium cuniculi</name>
    <dbReference type="NCBI Taxonomy" id="1688"/>
    <lineage>
        <taxon>Bacteria</taxon>
        <taxon>Bacillati</taxon>
        <taxon>Actinomycetota</taxon>
        <taxon>Actinomycetes</taxon>
        <taxon>Bifidobacteriales</taxon>
        <taxon>Bifidobacteriaceae</taxon>
        <taxon>Bifidobacterium</taxon>
    </lineage>
</organism>